<reference evidence="3" key="2">
    <citation type="submission" date="2022-04" db="EMBL/GenBank/DDBJ databases">
        <title>Complete Genome Sequence of Flavobacterium sediminilitoris YSM-43, Isolated from a Tidal Sediment.</title>
        <authorList>
            <person name="Lee P.A."/>
        </authorList>
    </citation>
    <scope>NUCLEOTIDE SEQUENCE</scope>
    <source>
        <strain evidence="3">YSM-43</strain>
    </source>
</reference>
<evidence type="ECO:0000256" key="1">
    <source>
        <dbReference type="ARBA" id="ARBA00022729"/>
    </source>
</evidence>
<evidence type="ECO:0000259" key="2">
    <source>
        <dbReference type="Pfam" id="PF18962"/>
    </source>
</evidence>
<dbReference type="InterPro" id="IPR026444">
    <property type="entry name" value="Secre_tail"/>
</dbReference>
<name>A0ABY4HHX8_9FLAO</name>
<proteinExistence type="predicted"/>
<dbReference type="Proteomes" id="UP000830454">
    <property type="component" value="Chromosome"/>
</dbReference>
<accession>A0ABY4HHX8</accession>
<dbReference type="RefSeq" id="WP_246915207.1">
    <property type="nucleotide sequence ID" value="NZ_CP090145.1"/>
</dbReference>
<organism evidence="3 4">
    <name type="scientific">Flavobacterium sediminilitoris</name>
    <dbReference type="NCBI Taxonomy" id="2024526"/>
    <lineage>
        <taxon>Bacteria</taxon>
        <taxon>Pseudomonadati</taxon>
        <taxon>Bacteroidota</taxon>
        <taxon>Flavobacteriia</taxon>
        <taxon>Flavobacteriales</taxon>
        <taxon>Flavobacteriaceae</taxon>
        <taxon>Flavobacterium</taxon>
    </lineage>
</organism>
<keyword evidence="1" id="KW-0732">Signal</keyword>
<reference evidence="3" key="1">
    <citation type="submission" date="2021-12" db="EMBL/GenBank/DDBJ databases">
        <authorList>
            <person name="Cha I.-T."/>
            <person name="Lee K.-E."/>
            <person name="Park S.-J."/>
        </authorList>
    </citation>
    <scope>NUCLEOTIDE SEQUENCE</scope>
    <source>
        <strain evidence="3">YSM-43</strain>
    </source>
</reference>
<evidence type="ECO:0000313" key="4">
    <source>
        <dbReference type="Proteomes" id="UP000830454"/>
    </source>
</evidence>
<dbReference type="NCBIfam" id="TIGR04183">
    <property type="entry name" value="Por_Secre_tail"/>
    <property type="match status" value="1"/>
</dbReference>
<evidence type="ECO:0000313" key="3">
    <source>
        <dbReference type="EMBL" id="UOX32443.1"/>
    </source>
</evidence>
<feature type="domain" description="Secretion system C-terminal sorting" evidence="2">
    <location>
        <begin position="162"/>
        <end position="230"/>
    </location>
</feature>
<protein>
    <submittedName>
        <fullName evidence="3">T9SS type A sorting domain-containing protein</fullName>
    </submittedName>
</protein>
<dbReference type="Pfam" id="PF18962">
    <property type="entry name" value="Por_Secre_tail"/>
    <property type="match status" value="1"/>
</dbReference>
<gene>
    <name evidence="3" type="ORF">LXD69_10305</name>
</gene>
<keyword evidence="4" id="KW-1185">Reference proteome</keyword>
<dbReference type="EMBL" id="CP090145">
    <property type="protein sequence ID" value="UOX32443.1"/>
    <property type="molecule type" value="Genomic_DNA"/>
</dbReference>
<sequence length="233" mass="24873">MYDIGASIGAAGNAGVVFINDQFWVSAWQSNNIYVLSNTGAFVEIFQVAGLSGTRFMTTDGINVYCGAASISIYVVDPITKTLTSTISITTTSNATARFCANNSSPAGATSSLAGGLFISTDVILGETILVGVSQATSSNFLYGMDVNTFSNLSVNFSNFKLYPNPVKDSFVISYKDENMLNVSIHNLLGKQVMKTKISSSIEIVDVSNLSKGTYIVSINSDNVHESFKIIKE</sequence>